<reference evidence="3" key="1">
    <citation type="journal article" date="2019" name="Int. J. Syst. Evol. Microbiol.">
        <title>The Global Catalogue of Microorganisms (GCM) 10K type strain sequencing project: providing services to taxonomists for standard genome sequencing and annotation.</title>
        <authorList>
            <consortium name="The Broad Institute Genomics Platform"/>
            <consortium name="The Broad Institute Genome Sequencing Center for Infectious Disease"/>
            <person name="Wu L."/>
            <person name="Ma J."/>
        </authorList>
    </citation>
    <scope>NUCLEOTIDE SEQUENCE [LARGE SCALE GENOMIC DNA]</scope>
    <source>
        <strain evidence="3">CCUG 61948</strain>
    </source>
</reference>
<protein>
    <submittedName>
        <fullName evidence="2">Uncharacterized protein</fullName>
    </submittedName>
</protein>
<evidence type="ECO:0000256" key="1">
    <source>
        <dbReference type="SAM" id="MobiDB-lite"/>
    </source>
</evidence>
<name>A0ABW3B2F8_9FLAO</name>
<dbReference type="EMBL" id="JBHTHY010000004">
    <property type="protein sequence ID" value="MFD0797292.1"/>
    <property type="molecule type" value="Genomic_DNA"/>
</dbReference>
<dbReference type="Proteomes" id="UP001597012">
    <property type="component" value="Unassembled WGS sequence"/>
</dbReference>
<organism evidence="2 3">
    <name type="scientific">Maribacter chungangensis</name>
    <dbReference type="NCBI Taxonomy" id="1069117"/>
    <lineage>
        <taxon>Bacteria</taxon>
        <taxon>Pseudomonadati</taxon>
        <taxon>Bacteroidota</taxon>
        <taxon>Flavobacteriia</taxon>
        <taxon>Flavobacteriales</taxon>
        <taxon>Flavobacteriaceae</taxon>
        <taxon>Maribacter</taxon>
    </lineage>
</organism>
<evidence type="ECO:0000313" key="2">
    <source>
        <dbReference type="EMBL" id="MFD0797292.1"/>
    </source>
</evidence>
<proteinExistence type="predicted"/>
<accession>A0ABW3B2F8</accession>
<comment type="caution">
    <text evidence="2">The sequence shown here is derived from an EMBL/GenBank/DDBJ whole genome shotgun (WGS) entry which is preliminary data.</text>
</comment>
<gene>
    <name evidence="2" type="ORF">ACFQZJ_07460</name>
</gene>
<dbReference type="RefSeq" id="WP_379933512.1">
    <property type="nucleotide sequence ID" value="NZ_JBHTHY010000004.1"/>
</dbReference>
<feature type="compositionally biased region" description="Basic and acidic residues" evidence="1">
    <location>
        <begin position="1"/>
        <end position="14"/>
    </location>
</feature>
<feature type="region of interest" description="Disordered" evidence="1">
    <location>
        <begin position="1"/>
        <end position="25"/>
    </location>
</feature>
<sequence length="110" mass="12257">MSAEKRLPAIERAGRIPPPGARGSREGWKAQALVAQHGVRCSKTGCDKNRPALGIEPLSELFFELGTGTGQHTVEYIKRRKQIRRHKTKKSDWRKPDRSVAVAVLKTETA</sequence>
<evidence type="ECO:0000313" key="3">
    <source>
        <dbReference type="Proteomes" id="UP001597012"/>
    </source>
</evidence>
<keyword evidence="3" id="KW-1185">Reference proteome</keyword>